<name>A0ACC3Z009_COLTU</name>
<gene>
    <name evidence="1" type="ORF">CTRU02_207152</name>
</gene>
<dbReference type="EMBL" id="VUJX02000004">
    <property type="protein sequence ID" value="KAL0937421.1"/>
    <property type="molecule type" value="Genomic_DNA"/>
</dbReference>
<organism evidence="1 2">
    <name type="scientific">Colletotrichum truncatum</name>
    <name type="common">Anthracnose fungus</name>
    <name type="synonym">Colletotrichum capsici</name>
    <dbReference type="NCBI Taxonomy" id="5467"/>
    <lineage>
        <taxon>Eukaryota</taxon>
        <taxon>Fungi</taxon>
        <taxon>Dikarya</taxon>
        <taxon>Ascomycota</taxon>
        <taxon>Pezizomycotina</taxon>
        <taxon>Sordariomycetes</taxon>
        <taxon>Hypocreomycetidae</taxon>
        <taxon>Glomerellales</taxon>
        <taxon>Glomerellaceae</taxon>
        <taxon>Colletotrichum</taxon>
        <taxon>Colletotrichum truncatum species complex</taxon>
    </lineage>
</organism>
<keyword evidence="2" id="KW-1185">Reference proteome</keyword>
<dbReference type="Proteomes" id="UP000805649">
    <property type="component" value="Unassembled WGS sequence"/>
</dbReference>
<sequence length="811" mass="91004">MPQSSKPETRRRHVTTACLSCRESKIKCDGATPSCSNCKNKGRDCRYQAGDDKRKLSLRVAVELLSSRVDQLCQFIIQQGFQPPNMPPDEDESLNRILDTLGLSNVQVTPEQIIQLPIGLDSSQETQPPAPFIPIATPMAPPGQLPSNLALPFDTTVFRLENDGTSYVHPAWSQHREVAASNMSDWEWSSPGNDDTIAPSVNVASVRAPSHPLLGSHSVEAPLSDNDDSTSGTTEEDLLNQLSDRLGSLHIGPNGKISYFGPTSNFSLVEMPLGSDVLAVDRTVRNDGQEHLDNMGYGKTIPPDLEEHLISLYFTWQDPFSHIVDRALYEDAKQKWFEREEDTPYYSEALRNAMCSLGAAFEARYHPSFITFPKSLPEFFAARAKTLLEIELDSPSISTIQAMAVLRMAIRLAFDLALHKDMTPYVVKGVLTPAEAELRRAVFWGTYAIDQSLGYYRGRPFRVSLDDITVEKPRVNTSEVKRWFPYTSPNSDGGPSATLVDFVEDVSLQRIGLCEIMAPLGYTLYGNSKIPKNILQENNERLVSRLFVWKENLPDVLQVDLESVEGAYLPHVLLLHMQYYQNVIHSHRPWMSSSYLQPQPPQGPGYMHAQRMCIESASAIAKLIHIYERLYSLRRVNIEGVAIIFSAAIILIFASISRRRHRKTAEIVTHLSVCFRALEELSSSWECAKRARDFLLMLQRKWELRSRRLSNAAGKLEASTHGVNKPVDQLSRKRVRTESPAGSRSISSFQSTSSSRLGDQPFEENRAEQESADMDMRLDLDWVLAAGAHSIPEAWGSLVHPDTLYFTDPNL</sequence>
<evidence type="ECO:0000313" key="1">
    <source>
        <dbReference type="EMBL" id="KAL0937421.1"/>
    </source>
</evidence>
<reference evidence="1 2" key="1">
    <citation type="journal article" date="2020" name="Phytopathology">
        <title>Genome Sequence Resources of Colletotrichum truncatum, C. plurivorum, C. musicola, and C. sojae: Four Species Pathogenic to Soybean (Glycine max).</title>
        <authorList>
            <person name="Rogerio F."/>
            <person name="Boufleur T.R."/>
            <person name="Ciampi-Guillardi M."/>
            <person name="Sukno S.A."/>
            <person name="Thon M.R."/>
            <person name="Massola Junior N.S."/>
            <person name="Baroncelli R."/>
        </authorList>
    </citation>
    <scope>NUCLEOTIDE SEQUENCE [LARGE SCALE GENOMIC DNA]</scope>
    <source>
        <strain evidence="1 2">CMES1059</strain>
    </source>
</reference>
<accession>A0ACC3Z009</accession>
<protein>
    <submittedName>
        <fullName evidence="1">Uncharacterized protein</fullName>
    </submittedName>
</protein>
<comment type="caution">
    <text evidence="1">The sequence shown here is derived from an EMBL/GenBank/DDBJ whole genome shotgun (WGS) entry which is preliminary data.</text>
</comment>
<evidence type="ECO:0000313" key="2">
    <source>
        <dbReference type="Proteomes" id="UP000805649"/>
    </source>
</evidence>
<proteinExistence type="predicted"/>